<evidence type="ECO:0000313" key="2">
    <source>
        <dbReference type="Proteomes" id="UP000290849"/>
    </source>
</evidence>
<accession>A0A4Q1HM07</accession>
<organism evidence="1 2">
    <name type="scientific">Achromobacter aloeverae</name>
    <dbReference type="NCBI Taxonomy" id="1750518"/>
    <lineage>
        <taxon>Bacteria</taxon>
        <taxon>Pseudomonadati</taxon>
        <taxon>Pseudomonadota</taxon>
        <taxon>Betaproteobacteria</taxon>
        <taxon>Burkholderiales</taxon>
        <taxon>Alcaligenaceae</taxon>
        <taxon>Achromobacter</taxon>
    </lineage>
</organism>
<dbReference type="Proteomes" id="UP000290849">
    <property type="component" value="Unassembled WGS sequence"/>
</dbReference>
<sequence>MEVFAKNSNGWGATLLVDPAGNGKYNWRILVEDRRRAPPSVRFIVSPVCFASVGESIDDGRAVLEILTPDDLT</sequence>
<comment type="caution">
    <text evidence="1">The sequence shown here is derived from an EMBL/GenBank/DDBJ whole genome shotgun (WGS) entry which is preliminary data.</text>
</comment>
<gene>
    <name evidence="1" type="ORF">C7R54_07125</name>
</gene>
<dbReference type="EMBL" id="PYAL01000002">
    <property type="protein sequence ID" value="RXN90972.1"/>
    <property type="molecule type" value="Genomic_DNA"/>
</dbReference>
<evidence type="ECO:0000313" key="1">
    <source>
        <dbReference type="EMBL" id="RXN90972.1"/>
    </source>
</evidence>
<reference evidence="1 2" key="1">
    <citation type="journal article" date="2017" name="Int. J. Syst. Evol. Microbiol.">
        <title>Achromobacter aloeverae sp. nov., isolated from the root of Aloe vera (L.) Burm.f.</title>
        <authorList>
            <person name="Kuncharoen N."/>
            <person name="Muramatsu Y."/>
            <person name="Shibata C."/>
            <person name="Kamakura Y."/>
            <person name="Nakagawa Y."/>
            <person name="Tanasupawat S."/>
        </authorList>
    </citation>
    <scope>NUCLEOTIDE SEQUENCE [LARGE SCALE GENOMIC DNA]</scope>
    <source>
        <strain evidence="1 2">AVA-1</strain>
    </source>
</reference>
<name>A0A4Q1HM07_9BURK</name>
<proteinExistence type="predicted"/>
<keyword evidence="2" id="KW-1185">Reference proteome</keyword>
<dbReference type="AlphaFoldDB" id="A0A4Q1HM07"/>
<protein>
    <submittedName>
        <fullName evidence="1">Uncharacterized protein</fullName>
    </submittedName>
</protein>